<evidence type="ECO:0000313" key="1">
    <source>
        <dbReference type="Proteomes" id="UP000504637"/>
    </source>
</evidence>
<gene>
    <name evidence="2" type="ORF">K489DRAFT_64393</name>
</gene>
<dbReference type="RefSeq" id="XP_033457062.1">
    <property type="nucleotide sequence ID" value="XM_033608794.1"/>
</dbReference>
<dbReference type="AlphaFoldDB" id="A0A6J3LW80"/>
<reference evidence="2" key="3">
    <citation type="submission" date="2025-08" db="UniProtKB">
        <authorList>
            <consortium name="RefSeq"/>
        </authorList>
    </citation>
    <scope>IDENTIFICATION</scope>
    <source>
        <strain evidence="2">CBS 342.82</strain>
    </source>
</reference>
<accession>A0A6J3LW80</accession>
<name>A0A6J3LW80_9PEZI</name>
<dbReference type="Proteomes" id="UP000504637">
    <property type="component" value="Unplaced"/>
</dbReference>
<proteinExistence type="predicted"/>
<protein>
    <submittedName>
        <fullName evidence="2">Uncharacterized protein</fullName>
    </submittedName>
</protein>
<evidence type="ECO:0000313" key="2">
    <source>
        <dbReference type="RefSeq" id="XP_033457062.1"/>
    </source>
</evidence>
<sequence length="166" mass="18714">MIQYAHYASWCRLVAVSTDKISLGLVDRVSPLQSEVQMCRGPGNSMRKAVIQIFEGILCKHPGPEHHMGWARTSTWSAYSALSASPSTTGRFTQESYEFNIFVKRPARSMAKLHEVSDKIQQIGDQISVIATRLETRQNLEWYVKAAMQMVYIQMDAIARLIGTFG</sequence>
<reference evidence="2" key="1">
    <citation type="submission" date="2020-01" db="EMBL/GenBank/DDBJ databases">
        <authorList>
            <consortium name="DOE Joint Genome Institute"/>
            <person name="Haridas S."/>
            <person name="Albert R."/>
            <person name="Binder M."/>
            <person name="Bloem J."/>
            <person name="Labutti K."/>
            <person name="Salamov A."/>
            <person name="Andreopoulos B."/>
            <person name="Baker S.E."/>
            <person name="Barry K."/>
            <person name="Bills G."/>
            <person name="Bluhm B.H."/>
            <person name="Cannon C."/>
            <person name="Castanera R."/>
            <person name="Culley D.E."/>
            <person name="Daum C."/>
            <person name="Ezra D."/>
            <person name="Gonzalez J.B."/>
            <person name="Henrissat B."/>
            <person name="Kuo A."/>
            <person name="Liang C."/>
            <person name="Lipzen A."/>
            <person name="Lutzoni F."/>
            <person name="Magnuson J."/>
            <person name="Mondo S."/>
            <person name="Nolan M."/>
            <person name="Ohm R."/>
            <person name="Pangilinan J."/>
            <person name="Park H.-J."/>
            <person name="Ramirez L."/>
            <person name="Alfaro M."/>
            <person name="Sun H."/>
            <person name="Tritt A."/>
            <person name="Yoshinaga Y."/>
            <person name="Zwiers L.-H."/>
            <person name="Turgeon B.G."/>
            <person name="Goodwin S.B."/>
            <person name="Spatafora J.W."/>
            <person name="Crous P.W."/>
            <person name="Grigoriev I.V."/>
        </authorList>
    </citation>
    <scope>NUCLEOTIDE SEQUENCE</scope>
    <source>
        <strain evidence="2">CBS 342.82</strain>
    </source>
</reference>
<keyword evidence="1" id="KW-1185">Reference proteome</keyword>
<reference evidence="2" key="2">
    <citation type="submission" date="2020-04" db="EMBL/GenBank/DDBJ databases">
        <authorList>
            <consortium name="NCBI Genome Project"/>
        </authorList>
    </citation>
    <scope>NUCLEOTIDE SEQUENCE</scope>
    <source>
        <strain evidence="2">CBS 342.82</strain>
    </source>
</reference>
<organism evidence="2">
    <name type="scientific">Dissoconium aciculare CBS 342.82</name>
    <dbReference type="NCBI Taxonomy" id="1314786"/>
    <lineage>
        <taxon>Eukaryota</taxon>
        <taxon>Fungi</taxon>
        <taxon>Dikarya</taxon>
        <taxon>Ascomycota</taxon>
        <taxon>Pezizomycotina</taxon>
        <taxon>Dothideomycetes</taxon>
        <taxon>Dothideomycetidae</taxon>
        <taxon>Mycosphaerellales</taxon>
        <taxon>Dissoconiaceae</taxon>
        <taxon>Dissoconium</taxon>
    </lineage>
</organism>
<dbReference type="GeneID" id="54366594"/>